<evidence type="ECO:0000313" key="1">
    <source>
        <dbReference type="EMBL" id="JAQ02321.1"/>
    </source>
</evidence>
<organism evidence="1">
    <name type="scientific">Lygus hesperus</name>
    <name type="common">Western plant bug</name>
    <dbReference type="NCBI Taxonomy" id="30085"/>
    <lineage>
        <taxon>Eukaryota</taxon>
        <taxon>Metazoa</taxon>
        <taxon>Ecdysozoa</taxon>
        <taxon>Arthropoda</taxon>
        <taxon>Hexapoda</taxon>
        <taxon>Insecta</taxon>
        <taxon>Pterygota</taxon>
        <taxon>Neoptera</taxon>
        <taxon>Paraneoptera</taxon>
        <taxon>Hemiptera</taxon>
        <taxon>Heteroptera</taxon>
        <taxon>Panheteroptera</taxon>
        <taxon>Cimicomorpha</taxon>
        <taxon>Miridae</taxon>
        <taxon>Mirini</taxon>
        <taxon>Lygus</taxon>
    </lineage>
</organism>
<gene>
    <name evidence="1" type="ORF">g.919</name>
</gene>
<sequence>MRVEVTMIFLCTVVMGTTHKPNFNMVVLQRVHDSVKKTWSACVFTYARAYFIQVSLLKLLLIRTIAASVMYIHSQSFRKARNTDHHRRVIVCRCPGTRKALQCMQQTSHPKLLTMQYCILSIAFSKCPFLLTECRANKVQK</sequence>
<accession>A0A146L172</accession>
<feature type="non-terminal residue" evidence="1">
    <location>
        <position position="141"/>
    </location>
</feature>
<protein>
    <submittedName>
        <fullName evidence="1">Uncharacterized protein</fullName>
    </submittedName>
</protein>
<dbReference type="AlphaFoldDB" id="A0A146L172"/>
<dbReference type="EMBL" id="GDHC01016308">
    <property type="protein sequence ID" value="JAQ02321.1"/>
    <property type="molecule type" value="Transcribed_RNA"/>
</dbReference>
<name>A0A146L172_LYGHE</name>
<reference evidence="1" key="1">
    <citation type="journal article" date="2016" name="Gigascience">
        <title>De novo construction of an expanded transcriptome assembly for the western tarnished plant bug, Lygus hesperus.</title>
        <authorList>
            <person name="Tassone E.E."/>
            <person name="Geib S.M."/>
            <person name="Hall B."/>
            <person name="Fabrick J.A."/>
            <person name="Brent C.S."/>
            <person name="Hull J.J."/>
        </authorList>
    </citation>
    <scope>NUCLEOTIDE SEQUENCE</scope>
</reference>
<proteinExistence type="predicted"/>